<protein>
    <submittedName>
        <fullName evidence="3">Flavodoxin</fullName>
    </submittedName>
</protein>
<dbReference type="Gene3D" id="3.40.50.360">
    <property type="match status" value="1"/>
</dbReference>
<dbReference type="PANTHER" id="PTHR43717:SF1">
    <property type="entry name" value="ANAEROBIC NITRIC OXIDE REDUCTASE FLAVORUBREDOXIN"/>
    <property type="match status" value="1"/>
</dbReference>
<dbReference type="PANTHER" id="PTHR43717">
    <property type="entry name" value="ANAEROBIC NITRIC OXIDE REDUCTASE FLAVORUBREDOXIN"/>
    <property type="match status" value="1"/>
</dbReference>
<dbReference type="InterPro" id="IPR008254">
    <property type="entry name" value="Flavodoxin/NO_synth"/>
</dbReference>
<dbReference type="InterPro" id="IPR045761">
    <property type="entry name" value="ODP_dom"/>
</dbReference>
<dbReference type="InterPro" id="IPR036866">
    <property type="entry name" value="RibonucZ/Hydroxyglut_hydro"/>
</dbReference>
<dbReference type="CDD" id="cd07709">
    <property type="entry name" value="flavodiiron_proteins_MBL-fold"/>
    <property type="match status" value="1"/>
</dbReference>
<comment type="caution">
    <text evidence="3">The sequence shown here is derived from an EMBL/GenBank/DDBJ whole genome shotgun (WGS) entry which is preliminary data.</text>
</comment>
<evidence type="ECO:0000259" key="2">
    <source>
        <dbReference type="PROSITE" id="PS50902"/>
    </source>
</evidence>
<dbReference type="Gene3D" id="3.60.15.10">
    <property type="entry name" value="Ribonuclease Z/Hydroxyacylglutathione hydrolase-like"/>
    <property type="match status" value="1"/>
</dbReference>
<sequence>MQTNVSIAEGVYLIGVNDRRTALFENIWPIPYGVSYNSYLIRDDKCALLDTVEFGSEGAYLDRIEEILGERELDYLVVNHMEPDHSGEIGTVLKRYPSVKLIGNAMTRKILLGYTGDLGDRFMEVKDGDSLSLGKHTLHFYMTPWVHWPETMMTYESTEKILFSADAFGTFGATDGAMTDALTDLAEYREEMRRYYSNIVGKYGGMVQKALAKLSSLDVKTLCSLHGPVWSRQAGEVIGLYDKWSRCEADEEAVIIYASMYNNTAHMANHIADRMAERGVTGVKVYDVSKTHLSYLISEIWRCRYVMLGSCAYNADMFPLMELLCNSMLHYGLKNRELAIFGSCSFGGGGVRSLRKFAEASGWELMCEPVEVTGTATPANLAKFEPLADAVAERIKAGRK</sequence>
<dbReference type="Pfam" id="PF00258">
    <property type="entry name" value="Flavodoxin_1"/>
    <property type="match status" value="1"/>
</dbReference>
<proteinExistence type="inferred from homology"/>
<keyword evidence="4" id="KW-1185">Reference proteome</keyword>
<reference evidence="3 4" key="1">
    <citation type="submission" date="2014-09" db="EMBL/GenBank/DDBJ databases">
        <title>Alistipes sp. 627, sp. nov., a novel member of the family Rikenellaceae isolated from human faeces.</title>
        <authorList>
            <person name="Shkoporov A.N."/>
            <person name="Chaplin A.V."/>
            <person name="Motuzova O.V."/>
            <person name="Kafarskaia L.I."/>
            <person name="Khokhlova E.V."/>
            <person name="Efimov B.A."/>
        </authorList>
    </citation>
    <scope>NUCLEOTIDE SEQUENCE [LARGE SCALE GENOMIC DNA]</scope>
    <source>
        <strain evidence="3 4">627</strain>
    </source>
</reference>
<dbReference type="PROSITE" id="PS50902">
    <property type="entry name" value="FLAVODOXIN_LIKE"/>
    <property type="match status" value="1"/>
</dbReference>
<feature type="domain" description="Flavodoxin-like" evidence="2">
    <location>
        <begin position="253"/>
        <end position="392"/>
    </location>
</feature>
<organism evidence="3 4">
    <name type="scientific">Alistipes inops</name>
    <dbReference type="NCBI Taxonomy" id="1501391"/>
    <lineage>
        <taxon>Bacteria</taxon>
        <taxon>Pseudomonadati</taxon>
        <taxon>Bacteroidota</taxon>
        <taxon>Bacteroidia</taxon>
        <taxon>Bacteroidales</taxon>
        <taxon>Rikenellaceae</taxon>
        <taxon>Alistipes</taxon>
    </lineage>
</organism>
<accession>A0ABR4YIN0</accession>
<dbReference type="SMART" id="SM00849">
    <property type="entry name" value="Lactamase_B"/>
    <property type="match status" value="1"/>
</dbReference>
<dbReference type="PIRSF" id="PIRSF005243">
    <property type="entry name" value="ROO"/>
    <property type="match status" value="1"/>
</dbReference>
<dbReference type="SUPFAM" id="SSF56281">
    <property type="entry name" value="Metallo-hydrolase/oxidoreductase"/>
    <property type="match status" value="1"/>
</dbReference>
<evidence type="ECO:0000313" key="3">
    <source>
        <dbReference type="EMBL" id="KHE42111.1"/>
    </source>
</evidence>
<dbReference type="Pfam" id="PF19583">
    <property type="entry name" value="ODP"/>
    <property type="match status" value="1"/>
</dbReference>
<dbReference type="InterPro" id="IPR016440">
    <property type="entry name" value="Rubredoxin-O_OxRdtase"/>
</dbReference>
<dbReference type="InterPro" id="IPR001279">
    <property type="entry name" value="Metallo-B-lactamas"/>
</dbReference>
<dbReference type="Proteomes" id="UP000030889">
    <property type="component" value="Unassembled WGS sequence"/>
</dbReference>
<dbReference type="SUPFAM" id="SSF52218">
    <property type="entry name" value="Flavoproteins"/>
    <property type="match status" value="1"/>
</dbReference>
<name>A0ABR4YIN0_9BACT</name>
<comment type="similarity">
    <text evidence="1">In the N-terminal section; belongs to the zinc metallo-hydrolase group 3 family.</text>
</comment>
<dbReference type="RefSeq" id="WP_022062819.1">
    <property type="nucleotide sequence ID" value="NZ_JRGF01000006.1"/>
</dbReference>
<dbReference type="InterPro" id="IPR029039">
    <property type="entry name" value="Flavoprotein-like_sf"/>
</dbReference>
<gene>
    <name evidence="3" type="ORF">LG35_06055</name>
</gene>
<evidence type="ECO:0000256" key="1">
    <source>
        <dbReference type="ARBA" id="ARBA00007121"/>
    </source>
</evidence>
<evidence type="ECO:0000313" key="4">
    <source>
        <dbReference type="Proteomes" id="UP000030889"/>
    </source>
</evidence>
<dbReference type="EMBL" id="JRGF01000006">
    <property type="protein sequence ID" value="KHE42111.1"/>
    <property type="molecule type" value="Genomic_DNA"/>
</dbReference>